<evidence type="ECO:0000313" key="1">
    <source>
        <dbReference type="EMBL" id="JAH80585.1"/>
    </source>
</evidence>
<dbReference type="EMBL" id="GBXM01027992">
    <property type="protein sequence ID" value="JAH80585.1"/>
    <property type="molecule type" value="Transcribed_RNA"/>
</dbReference>
<reference evidence="1" key="1">
    <citation type="submission" date="2014-11" db="EMBL/GenBank/DDBJ databases">
        <authorList>
            <person name="Amaro Gonzalez C."/>
        </authorList>
    </citation>
    <scope>NUCLEOTIDE SEQUENCE</scope>
</reference>
<accession>A0A0E9VT98</accession>
<dbReference type="AlphaFoldDB" id="A0A0E9VT98"/>
<proteinExistence type="predicted"/>
<name>A0A0E9VT98_ANGAN</name>
<sequence length="43" mass="5010">MYIIKLTFCFHFCVLINDVAELHEVIELTLAGITELKHKVNYS</sequence>
<organism evidence="1">
    <name type="scientific">Anguilla anguilla</name>
    <name type="common">European freshwater eel</name>
    <name type="synonym">Muraena anguilla</name>
    <dbReference type="NCBI Taxonomy" id="7936"/>
    <lineage>
        <taxon>Eukaryota</taxon>
        <taxon>Metazoa</taxon>
        <taxon>Chordata</taxon>
        <taxon>Craniata</taxon>
        <taxon>Vertebrata</taxon>
        <taxon>Euteleostomi</taxon>
        <taxon>Actinopterygii</taxon>
        <taxon>Neopterygii</taxon>
        <taxon>Teleostei</taxon>
        <taxon>Anguilliformes</taxon>
        <taxon>Anguillidae</taxon>
        <taxon>Anguilla</taxon>
    </lineage>
</organism>
<reference evidence="1" key="2">
    <citation type="journal article" date="2015" name="Fish Shellfish Immunol.">
        <title>Early steps in the European eel (Anguilla anguilla)-Vibrio vulnificus interaction in the gills: Role of the RtxA13 toxin.</title>
        <authorList>
            <person name="Callol A."/>
            <person name="Pajuelo D."/>
            <person name="Ebbesson L."/>
            <person name="Teles M."/>
            <person name="MacKenzie S."/>
            <person name="Amaro C."/>
        </authorList>
    </citation>
    <scope>NUCLEOTIDE SEQUENCE</scope>
</reference>
<protein>
    <submittedName>
        <fullName evidence="1">Uncharacterized protein</fullName>
    </submittedName>
</protein>